<dbReference type="InterPro" id="IPR001611">
    <property type="entry name" value="Leu-rich_rpt"/>
</dbReference>
<dbReference type="GO" id="GO:0019005">
    <property type="term" value="C:SCF ubiquitin ligase complex"/>
    <property type="evidence" value="ECO:0007669"/>
    <property type="project" value="TreeGrafter"/>
</dbReference>
<name>A0A7E4UYY7_PANRE</name>
<evidence type="ECO:0000313" key="2">
    <source>
        <dbReference type="Proteomes" id="UP000492821"/>
    </source>
</evidence>
<dbReference type="Gene3D" id="3.80.10.10">
    <property type="entry name" value="Ribonuclease Inhibitor"/>
    <property type="match status" value="3"/>
</dbReference>
<dbReference type="Pfam" id="PF25372">
    <property type="entry name" value="DUF7885"/>
    <property type="match status" value="1"/>
</dbReference>
<dbReference type="InterPro" id="IPR006553">
    <property type="entry name" value="Leu-rich_rpt_Cys-con_subtyp"/>
</dbReference>
<dbReference type="InterPro" id="IPR057207">
    <property type="entry name" value="FBXL15_LRR"/>
</dbReference>
<accession>A0A7E4UYY7</accession>
<evidence type="ECO:0000259" key="1">
    <source>
        <dbReference type="Pfam" id="PF25372"/>
    </source>
</evidence>
<dbReference type="AlphaFoldDB" id="A0A7E4UYY7"/>
<organism evidence="2 3">
    <name type="scientific">Panagrellus redivivus</name>
    <name type="common">Microworm</name>
    <dbReference type="NCBI Taxonomy" id="6233"/>
    <lineage>
        <taxon>Eukaryota</taxon>
        <taxon>Metazoa</taxon>
        <taxon>Ecdysozoa</taxon>
        <taxon>Nematoda</taxon>
        <taxon>Chromadorea</taxon>
        <taxon>Rhabditida</taxon>
        <taxon>Tylenchina</taxon>
        <taxon>Panagrolaimomorpha</taxon>
        <taxon>Panagrolaimoidea</taxon>
        <taxon>Panagrolaimidae</taxon>
        <taxon>Panagrellus</taxon>
    </lineage>
</organism>
<dbReference type="Proteomes" id="UP000492821">
    <property type="component" value="Unassembled WGS sequence"/>
</dbReference>
<sequence>MVKKLFDIALAAVCQTSYETNWDFFSAFNNDCKQRMLEFFTSHDLITSQQCKRLFSSPQFGANLTEINFYLSDQLTDSVLAALVLSPAKFLRRIAIVECDNVTDDGIQIVTIGQSQLRMLELRNLRAITSEALKCIQAPHLAAVDVSGCAKITSDGIFYLVNQNPNIRCLYLNHCRGLDDQALYDIAHCIGEKLHILELDFLPNMVDPARSLHKLSQRCPNLNQLSLCNFFESTESSSSDENDEETEPPARIEGAALDYVDLCGNYFTILPELPPTVRTIRLSATGGEDMPDLIAKLAELPALVNIHLELIAPGKDWRSIENINEFLCCIIPKFGNIITRLHVHVQELRDDALCLITRNLPYLVHLSLDVRHTNLTYLQRYFCGGHASPGARLQSLRLSKLRVSYRLLFAIGRCAASLTDLETTHMNAVDDRFLRLLADNCKELRAVNFNGCKWVTDKGLAALARNGSLKEVRIRGTGCSDTSIYNLAQFCPELEWIAHADFSGRPKFSDEALTCLRNSCVQRVIC</sequence>
<reference evidence="3" key="2">
    <citation type="submission" date="2020-10" db="UniProtKB">
        <authorList>
            <consortium name="WormBaseParasite"/>
        </authorList>
    </citation>
    <scope>IDENTIFICATION</scope>
</reference>
<proteinExistence type="predicted"/>
<reference evidence="2" key="1">
    <citation type="journal article" date="2013" name="Genetics">
        <title>The draft genome and transcriptome of Panagrellus redivivus are shaped by the harsh demands of a free-living lifestyle.</title>
        <authorList>
            <person name="Srinivasan J."/>
            <person name="Dillman A.R."/>
            <person name="Macchietto M.G."/>
            <person name="Heikkinen L."/>
            <person name="Lakso M."/>
            <person name="Fracchia K.M."/>
            <person name="Antoshechkin I."/>
            <person name="Mortazavi A."/>
            <person name="Wong G."/>
            <person name="Sternberg P.W."/>
        </authorList>
    </citation>
    <scope>NUCLEOTIDE SEQUENCE [LARGE SCALE GENOMIC DNA]</scope>
    <source>
        <strain evidence="2">MT8872</strain>
    </source>
</reference>
<dbReference type="GO" id="GO:0031146">
    <property type="term" value="P:SCF-dependent proteasomal ubiquitin-dependent protein catabolic process"/>
    <property type="evidence" value="ECO:0007669"/>
    <property type="project" value="TreeGrafter"/>
</dbReference>
<dbReference type="InterPro" id="IPR032675">
    <property type="entry name" value="LRR_dom_sf"/>
</dbReference>
<dbReference type="PANTHER" id="PTHR13318:SF246">
    <property type="entry name" value="F-BOX DOMAIN-CONTAINING PROTEIN"/>
    <property type="match status" value="1"/>
</dbReference>
<dbReference type="SUPFAM" id="SSF52047">
    <property type="entry name" value="RNI-like"/>
    <property type="match status" value="1"/>
</dbReference>
<dbReference type="Pfam" id="PF13516">
    <property type="entry name" value="LRR_6"/>
    <property type="match status" value="1"/>
</dbReference>
<dbReference type="SMART" id="SM00367">
    <property type="entry name" value="LRR_CC"/>
    <property type="match status" value="6"/>
</dbReference>
<dbReference type="WBParaSite" id="Pan_g14523.t1">
    <property type="protein sequence ID" value="Pan_g14523.t1"/>
    <property type="gene ID" value="Pan_g14523"/>
</dbReference>
<keyword evidence="2" id="KW-1185">Reference proteome</keyword>
<evidence type="ECO:0000313" key="3">
    <source>
        <dbReference type="WBParaSite" id="Pan_g14523.t1"/>
    </source>
</evidence>
<protein>
    <submittedName>
        <fullName evidence="3">F-box domain-containing protein</fullName>
    </submittedName>
</protein>
<dbReference type="PANTHER" id="PTHR13318">
    <property type="entry name" value="PARTNER OF PAIRED, ISOFORM B-RELATED"/>
    <property type="match status" value="1"/>
</dbReference>
<feature type="domain" description="F-box/LRR-repeat protein 15-like leucin rich repeat" evidence="1">
    <location>
        <begin position="78"/>
        <end position="237"/>
    </location>
</feature>